<evidence type="ECO:0000313" key="2">
    <source>
        <dbReference type="Proteomes" id="UP000007015"/>
    </source>
</evidence>
<sequence>MTNINRSDRYFATGYRKDGSRLSNGSDLGDASEVNNRDQDLWLRDAGGANSGQDNESRIREEFVGVAQKILDSLRNGQSTATCHIRVVLLDASVRSPCAGYKILATRTIEMPYTRSGNEGTDRVTPPQPAGARVKMMTDRNSQPHTVGCVCVCVGVGVGGKPELAVRQRLGHGRLQEGIIEGESARTGQLARRIRRNHCWEVETYRASAQIELAR</sequence>
<dbReference type="HOGENOM" id="CLU_1285132_0_0_1"/>
<dbReference type="AlphaFoldDB" id="A2YU71"/>
<dbReference type="Proteomes" id="UP000007015">
    <property type="component" value="Chromosome 8"/>
</dbReference>
<organism evidence="1 2">
    <name type="scientific">Oryza sativa subsp. indica</name>
    <name type="common">Rice</name>
    <dbReference type="NCBI Taxonomy" id="39946"/>
    <lineage>
        <taxon>Eukaryota</taxon>
        <taxon>Viridiplantae</taxon>
        <taxon>Streptophyta</taxon>
        <taxon>Embryophyta</taxon>
        <taxon>Tracheophyta</taxon>
        <taxon>Spermatophyta</taxon>
        <taxon>Magnoliopsida</taxon>
        <taxon>Liliopsida</taxon>
        <taxon>Poales</taxon>
        <taxon>Poaceae</taxon>
        <taxon>BOP clade</taxon>
        <taxon>Oryzoideae</taxon>
        <taxon>Oryzeae</taxon>
        <taxon>Oryzinae</taxon>
        <taxon>Oryza</taxon>
        <taxon>Oryza sativa</taxon>
    </lineage>
</organism>
<reference evidence="1 2" key="1">
    <citation type="journal article" date="2005" name="PLoS Biol.">
        <title>The genomes of Oryza sativa: a history of duplications.</title>
        <authorList>
            <person name="Yu J."/>
            <person name="Wang J."/>
            <person name="Lin W."/>
            <person name="Li S."/>
            <person name="Li H."/>
            <person name="Zhou J."/>
            <person name="Ni P."/>
            <person name="Dong W."/>
            <person name="Hu S."/>
            <person name="Zeng C."/>
            <person name="Zhang J."/>
            <person name="Zhang Y."/>
            <person name="Li R."/>
            <person name="Xu Z."/>
            <person name="Li S."/>
            <person name="Li X."/>
            <person name="Zheng H."/>
            <person name="Cong L."/>
            <person name="Lin L."/>
            <person name="Yin J."/>
            <person name="Geng J."/>
            <person name="Li G."/>
            <person name="Shi J."/>
            <person name="Liu J."/>
            <person name="Lv H."/>
            <person name="Li J."/>
            <person name="Wang J."/>
            <person name="Deng Y."/>
            <person name="Ran L."/>
            <person name="Shi X."/>
            <person name="Wang X."/>
            <person name="Wu Q."/>
            <person name="Li C."/>
            <person name="Ren X."/>
            <person name="Wang J."/>
            <person name="Wang X."/>
            <person name="Li D."/>
            <person name="Liu D."/>
            <person name="Zhang X."/>
            <person name="Ji Z."/>
            <person name="Zhao W."/>
            <person name="Sun Y."/>
            <person name="Zhang Z."/>
            <person name="Bao J."/>
            <person name="Han Y."/>
            <person name="Dong L."/>
            <person name="Ji J."/>
            <person name="Chen P."/>
            <person name="Wu S."/>
            <person name="Liu J."/>
            <person name="Xiao Y."/>
            <person name="Bu D."/>
            <person name="Tan J."/>
            <person name="Yang L."/>
            <person name="Ye C."/>
            <person name="Zhang J."/>
            <person name="Xu J."/>
            <person name="Zhou Y."/>
            <person name="Yu Y."/>
            <person name="Zhang B."/>
            <person name="Zhuang S."/>
            <person name="Wei H."/>
            <person name="Liu B."/>
            <person name="Lei M."/>
            <person name="Yu H."/>
            <person name="Li Y."/>
            <person name="Xu H."/>
            <person name="Wei S."/>
            <person name="He X."/>
            <person name="Fang L."/>
            <person name="Zhang Z."/>
            <person name="Zhang Y."/>
            <person name="Huang X."/>
            <person name="Su Z."/>
            <person name="Tong W."/>
            <person name="Li J."/>
            <person name="Tong Z."/>
            <person name="Li S."/>
            <person name="Ye J."/>
            <person name="Wang L."/>
            <person name="Fang L."/>
            <person name="Lei T."/>
            <person name="Chen C."/>
            <person name="Chen H."/>
            <person name="Xu Z."/>
            <person name="Li H."/>
            <person name="Huang H."/>
            <person name="Zhang F."/>
            <person name="Xu H."/>
            <person name="Li N."/>
            <person name="Zhao C."/>
            <person name="Li S."/>
            <person name="Dong L."/>
            <person name="Huang Y."/>
            <person name="Li L."/>
            <person name="Xi Y."/>
            <person name="Qi Q."/>
            <person name="Li W."/>
            <person name="Zhang B."/>
            <person name="Hu W."/>
            <person name="Zhang Y."/>
            <person name="Tian X."/>
            <person name="Jiao Y."/>
            <person name="Liang X."/>
            <person name="Jin J."/>
            <person name="Gao L."/>
            <person name="Zheng W."/>
            <person name="Hao B."/>
            <person name="Liu S."/>
            <person name="Wang W."/>
            <person name="Yuan L."/>
            <person name="Cao M."/>
            <person name="McDermott J."/>
            <person name="Samudrala R."/>
            <person name="Wang J."/>
            <person name="Wong G.K."/>
            <person name="Yang H."/>
        </authorList>
    </citation>
    <scope>NUCLEOTIDE SEQUENCE [LARGE SCALE GENOMIC DNA]</scope>
    <source>
        <strain evidence="2">cv. 93-11</strain>
    </source>
</reference>
<protein>
    <submittedName>
        <fullName evidence="1">Uncharacterized protein</fullName>
    </submittedName>
</protein>
<dbReference type="EMBL" id="CM000133">
    <property type="protein sequence ID" value="EAZ06632.1"/>
    <property type="molecule type" value="Genomic_DNA"/>
</dbReference>
<evidence type="ECO:0000313" key="1">
    <source>
        <dbReference type="EMBL" id="EAZ06632.1"/>
    </source>
</evidence>
<name>A2YU71_ORYSI</name>
<dbReference type="Gramene" id="BGIOSGA027142-TA">
    <property type="protein sequence ID" value="BGIOSGA027142-PA"/>
    <property type="gene ID" value="BGIOSGA027142"/>
</dbReference>
<keyword evidence="2" id="KW-1185">Reference proteome</keyword>
<proteinExistence type="predicted"/>
<gene>
    <name evidence="1" type="ORF">OsI_28881</name>
</gene>
<accession>A2YU71</accession>